<name>A0A368KXA8_9BACT</name>
<evidence type="ECO:0000313" key="2">
    <source>
        <dbReference type="EMBL" id="RCS55762.1"/>
    </source>
</evidence>
<reference evidence="2 3" key="1">
    <citation type="submission" date="2018-07" db="EMBL/GenBank/DDBJ databases">
        <title>Comparative genomes isolates from brazilian mangrove.</title>
        <authorList>
            <person name="De Araujo J.E."/>
            <person name="Taketani R.G."/>
            <person name="Silva M.C.P."/>
            <person name="Lourenco M.V."/>
            <person name="Oliveira V.M."/>
            <person name="Andreote F.D."/>
        </authorList>
    </citation>
    <scope>NUCLEOTIDE SEQUENCE [LARGE SCALE GENOMIC DNA]</scope>
    <source>
        <strain evidence="2 3">HEX PRIS-MGV</strain>
    </source>
</reference>
<sequence length="69" mass="7813">MERPESQNDNSRSIHENARRLSWATTCEISPLAKCRPKEKQSNDGCPFCLFHRVVDNRGEGTNQPGSQP</sequence>
<evidence type="ECO:0000256" key="1">
    <source>
        <dbReference type="SAM" id="MobiDB-lite"/>
    </source>
</evidence>
<feature type="region of interest" description="Disordered" evidence="1">
    <location>
        <begin position="1"/>
        <end position="20"/>
    </location>
</feature>
<organism evidence="2 3">
    <name type="scientific">Bremerella cremea</name>
    <dbReference type="NCBI Taxonomy" id="1031537"/>
    <lineage>
        <taxon>Bacteria</taxon>
        <taxon>Pseudomonadati</taxon>
        <taxon>Planctomycetota</taxon>
        <taxon>Planctomycetia</taxon>
        <taxon>Pirellulales</taxon>
        <taxon>Pirellulaceae</taxon>
        <taxon>Bremerella</taxon>
    </lineage>
</organism>
<gene>
    <name evidence="2" type="ORF">DTL42_01400</name>
</gene>
<feature type="non-terminal residue" evidence="2">
    <location>
        <position position="69"/>
    </location>
</feature>
<proteinExistence type="predicted"/>
<dbReference type="Proteomes" id="UP000253562">
    <property type="component" value="Unassembled WGS sequence"/>
</dbReference>
<evidence type="ECO:0000313" key="3">
    <source>
        <dbReference type="Proteomes" id="UP000253562"/>
    </source>
</evidence>
<accession>A0A368KXA8</accession>
<dbReference type="AlphaFoldDB" id="A0A368KXA8"/>
<feature type="compositionally biased region" description="Basic and acidic residues" evidence="1">
    <location>
        <begin position="1"/>
        <end position="19"/>
    </location>
</feature>
<dbReference type="EMBL" id="QPEX01000008">
    <property type="protein sequence ID" value="RCS55762.1"/>
    <property type="molecule type" value="Genomic_DNA"/>
</dbReference>
<protein>
    <submittedName>
        <fullName evidence="2">Uncharacterized protein</fullName>
    </submittedName>
</protein>
<comment type="caution">
    <text evidence="2">The sequence shown here is derived from an EMBL/GenBank/DDBJ whole genome shotgun (WGS) entry which is preliminary data.</text>
</comment>